<dbReference type="SUPFAM" id="SSF53850">
    <property type="entry name" value="Periplasmic binding protein-like II"/>
    <property type="match status" value="1"/>
</dbReference>
<dbReference type="AlphaFoldDB" id="A0A5C4L9D6"/>
<dbReference type="InterPro" id="IPR039424">
    <property type="entry name" value="SBP_5"/>
</dbReference>
<dbReference type="Gene3D" id="3.40.190.10">
    <property type="entry name" value="Periplasmic binding protein-like II"/>
    <property type="match status" value="1"/>
</dbReference>
<comment type="similarity">
    <text evidence="2">Belongs to the bacterial solute-binding protein 5 family.</text>
</comment>
<accession>A0A5C4L9D6</accession>
<dbReference type="InterPro" id="IPR030678">
    <property type="entry name" value="Peptide/Ni-bd"/>
</dbReference>
<name>A0A5C4L9D6_9HYPH</name>
<dbReference type="Gene3D" id="3.10.105.10">
    <property type="entry name" value="Dipeptide-binding Protein, Domain 3"/>
    <property type="match status" value="1"/>
</dbReference>
<dbReference type="Proteomes" id="UP000305267">
    <property type="component" value="Unassembled WGS sequence"/>
</dbReference>
<gene>
    <name evidence="6" type="ORF">FF100_32810</name>
</gene>
<keyword evidence="7" id="KW-1185">Reference proteome</keyword>
<dbReference type="Gene3D" id="3.90.76.10">
    <property type="entry name" value="Dipeptide-binding Protein, Domain 1"/>
    <property type="match status" value="1"/>
</dbReference>
<dbReference type="PIRSF" id="PIRSF002741">
    <property type="entry name" value="MppA"/>
    <property type="match status" value="1"/>
</dbReference>
<dbReference type="OrthoDB" id="9803988at2"/>
<comment type="caution">
    <text evidence="6">The sequence shown here is derived from an EMBL/GenBank/DDBJ whole genome shotgun (WGS) entry which is preliminary data.</text>
</comment>
<evidence type="ECO:0000256" key="1">
    <source>
        <dbReference type="ARBA" id="ARBA00004418"/>
    </source>
</evidence>
<evidence type="ECO:0000313" key="7">
    <source>
        <dbReference type="Proteomes" id="UP000305267"/>
    </source>
</evidence>
<dbReference type="GO" id="GO:0043190">
    <property type="term" value="C:ATP-binding cassette (ABC) transporter complex"/>
    <property type="evidence" value="ECO:0007669"/>
    <property type="project" value="InterPro"/>
</dbReference>
<evidence type="ECO:0000256" key="2">
    <source>
        <dbReference type="ARBA" id="ARBA00005695"/>
    </source>
</evidence>
<evidence type="ECO:0000256" key="3">
    <source>
        <dbReference type="ARBA" id="ARBA00022448"/>
    </source>
</evidence>
<keyword evidence="3" id="KW-0813">Transport</keyword>
<dbReference type="Pfam" id="PF00496">
    <property type="entry name" value="SBP_bac_5"/>
    <property type="match status" value="1"/>
</dbReference>
<dbReference type="PANTHER" id="PTHR30290">
    <property type="entry name" value="PERIPLASMIC BINDING COMPONENT OF ABC TRANSPORTER"/>
    <property type="match status" value="1"/>
</dbReference>
<dbReference type="PANTHER" id="PTHR30290:SF10">
    <property type="entry name" value="PERIPLASMIC OLIGOPEPTIDE-BINDING PROTEIN-RELATED"/>
    <property type="match status" value="1"/>
</dbReference>
<feature type="domain" description="Solute-binding protein family 5" evidence="5">
    <location>
        <begin position="88"/>
        <end position="454"/>
    </location>
</feature>
<dbReference type="RefSeq" id="WP_139040221.1">
    <property type="nucleotide sequence ID" value="NZ_VDDA01000037.1"/>
</dbReference>
<dbReference type="EMBL" id="VDDA01000037">
    <property type="protein sequence ID" value="TNC07301.1"/>
    <property type="molecule type" value="Genomic_DNA"/>
</dbReference>
<evidence type="ECO:0000313" key="6">
    <source>
        <dbReference type="EMBL" id="TNC07301.1"/>
    </source>
</evidence>
<dbReference type="InterPro" id="IPR000914">
    <property type="entry name" value="SBP_5_dom"/>
</dbReference>
<dbReference type="GO" id="GO:1904680">
    <property type="term" value="F:peptide transmembrane transporter activity"/>
    <property type="evidence" value="ECO:0007669"/>
    <property type="project" value="TreeGrafter"/>
</dbReference>
<evidence type="ECO:0000256" key="4">
    <source>
        <dbReference type="ARBA" id="ARBA00022729"/>
    </source>
</evidence>
<dbReference type="CDD" id="cd08512">
    <property type="entry name" value="PBP2_NikA_DppA_OppA_like_7"/>
    <property type="match status" value="1"/>
</dbReference>
<dbReference type="GO" id="GO:0015833">
    <property type="term" value="P:peptide transport"/>
    <property type="evidence" value="ECO:0007669"/>
    <property type="project" value="TreeGrafter"/>
</dbReference>
<proteinExistence type="inferred from homology"/>
<organism evidence="6 7">
    <name type="scientific">Methylobacterium terricola</name>
    <dbReference type="NCBI Taxonomy" id="2583531"/>
    <lineage>
        <taxon>Bacteria</taxon>
        <taxon>Pseudomonadati</taxon>
        <taxon>Pseudomonadota</taxon>
        <taxon>Alphaproteobacteria</taxon>
        <taxon>Hyphomicrobiales</taxon>
        <taxon>Methylobacteriaceae</taxon>
        <taxon>Methylobacterium</taxon>
    </lineage>
</organism>
<comment type="subcellular location">
    <subcellularLocation>
        <location evidence="1">Periplasm</location>
    </subcellularLocation>
</comment>
<evidence type="ECO:0000259" key="5">
    <source>
        <dbReference type="Pfam" id="PF00496"/>
    </source>
</evidence>
<dbReference type="GO" id="GO:0030288">
    <property type="term" value="C:outer membrane-bounded periplasmic space"/>
    <property type="evidence" value="ECO:0007669"/>
    <property type="project" value="UniProtKB-ARBA"/>
</dbReference>
<keyword evidence="4" id="KW-0732">Signal</keyword>
<dbReference type="FunFam" id="3.90.76.10:FF:000007">
    <property type="entry name" value="Dipeptide ABC transporter periplasmic dipeptide-binding protein"/>
    <property type="match status" value="1"/>
</dbReference>
<sequence length="536" mass="58606">MHDPLRTTRLALAVLTVSGWIGVAPALAQSRAETLRYVTGGVVNTLDPVMLGGTPEATALSTSTYDRLLRFGRKPAGNGTFVFDYDRIEGELAERYDVSPDGLTITLHLRPTATWQDGSPVTADDVKWSLDRAVSAPSMSKAQVGTGSLTSPDQFRRVDDHTVQIRLERADRLALPNLATTYLPMYNSKLAKQHATAEDPWAGAWLKDHTASGGAYRVQSFEPGKQVVLVRNDRWANGPRPAFARVILQTIPEATTRANLIERGDADLSIGLQGEDLKALERSSAVRVAATPMPTGFGALIFNTQKAPFDQPLVRQALALALPYDGLFGAALDGRGARLYGASWTGEPPTADFPQPLPLRTDLALARTKLAEAGYPNGFATTLAYSVSRAAFADPAASLIQEAFGKIGVAVKIDKMADAQFAAAVTDKTLPMLLERSLALFPSTEYFFRIFMSGPSRWNFSSWKNAEVDALLPQARYEPDQAKYDALARKLIGIAADQVPMAMIWKPSYDVVMNKSITGFTTWYNYYPDLRDLRRE</sequence>
<protein>
    <submittedName>
        <fullName evidence="6">ABC transporter substrate-binding protein</fullName>
    </submittedName>
</protein>
<reference evidence="6 7" key="1">
    <citation type="submission" date="2019-06" db="EMBL/GenBank/DDBJ databases">
        <title>Genome of Methylobacterium sp. 17Sr1-39.</title>
        <authorList>
            <person name="Seo T."/>
        </authorList>
    </citation>
    <scope>NUCLEOTIDE SEQUENCE [LARGE SCALE GENOMIC DNA]</scope>
    <source>
        <strain evidence="6 7">17Sr1-39</strain>
    </source>
</reference>